<reference evidence="1" key="1">
    <citation type="journal article" date="2017" name="Appl. Environ. Microbiol.">
        <title>Microdiversification of a pelagic Polynucleobacter species is mainly driven by acquisition of genomic islands from a partially interspecific gene pool.</title>
        <authorList>
            <person name="Hoetzinger M."/>
            <person name="Hahn M.W."/>
            <person name="Jezberova J."/>
            <person name="Schmidt J."/>
            <person name="Koll U."/>
        </authorList>
    </citation>
    <scope>NUCLEOTIDE SEQUENCE</scope>
    <source>
        <strain evidence="1">MWH-RechtKol4</strain>
    </source>
</reference>
<protein>
    <submittedName>
        <fullName evidence="1">Uncharacterized protein</fullName>
    </submittedName>
</protein>
<proteinExistence type="predicted"/>
<gene>
    <name evidence="1" type="ORF">AOC25_07630</name>
</gene>
<evidence type="ECO:0000313" key="1">
    <source>
        <dbReference type="EMBL" id="APC01493.1"/>
    </source>
</evidence>
<dbReference type="EMBL" id="CP015017">
    <property type="protein sequence ID" value="APC01493.1"/>
    <property type="molecule type" value="Genomic_DNA"/>
</dbReference>
<name>A0AAC9IXW1_9BURK</name>
<dbReference type="AlphaFoldDB" id="A0AAC9IXW1"/>
<dbReference type="Proteomes" id="UP000182060">
    <property type="component" value="Chromosome"/>
</dbReference>
<organism evidence="1 2">
    <name type="scientific">Polynucleobacter asymbioticus</name>
    <dbReference type="NCBI Taxonomy" id="576611"/>
    <lineage>
        <taxon>Bacteria</taxon>
        <taxon>Pseudomonadati</taxon>
        <taxon>Pseudomonadota</taxon>
        <taxon>Betaproteobacteria</taxon>
        <taxon>Burkholderiales</taxon>
        <taxon>Burkholderiaceae</taxon>
        <taxon>Polynucleobacter</taxon>
    </lineage>
</organism>
<evidence type="ECO:0000313" key="2">
    <source>
        <dbReference type="Proteomes" id="UP000182060"/>
    </source>
</evidence>
<sequence>MLISRYLATALGGLKDYRVENGKVELLTIAILLILKIIIDSAEALPSKKRMPESLDRPRRRLIGANWLERTRGKPLQGFQKNTP</sequence>
<accession>A0AAC9IXW1</accession>